<dbReference type="EMBL" id="FQVK01000011">
    <property type="protein sequence ID" value="SHE90383.1"/>
    <property type="molecule type" value="Genomic_DNA"/>
</dbReference>
<dbReference type="Proteomes" id="UP000325134">
    <property type="component" value="Unassembled WGS sequence"/>
</dbReference>
<evidence type="ECO:0000313" key="1">
    <source>
        <dbReference type="EMBL" id="SHE90383.1"/>
    </source>
</evidence>
<reference evidence="1 2" key="1">
    <citation type="submission" date="2016-11" db="EMBL/GenBank/DDBJ databases">
        <authorList>
            <person name="Varghese N."/>
            <person name="Submissions S."/>
        </authorList>
    </citation>
    <scope>NUCLEOTIDE SEQUENCE [LARGE SCALE GENOMIC DNA]</scope>
    <source>
        <strain evidence="1 2">DSM 29341</strain>
    </source>
</reference>
<proteinExistence type="predicted"/>
<dbReference type="AlphaFoldDB" id="A0A1M4XAC8"/>
<organism evidence="1 2">
    <name type="scientific">Ruegeria intermedia</name>
    <dbReference type="NCBI Taxonomy" id="996115"/>
    <lineage>
        <taxon>Bacteria</taxon>
        <taxon>Pseudomonadati</taxon>
        <taxon>Pseudomonadota</taxon>
        <taxon>Alphaproteobacteria</taxon>
        <taxon>Rhodobacterales</taxon>
        <taxon>Roseobacteraceae</taxon>
        <taxon>Ruegeria</taxon>
    </lineage>
</organism>
<name>A0A1M4XAC8_9RHOB</name>
<protein>
    <submittedName>
        <fullName evidence="1">Uncharacterized protein</fullName>
    </submittedName>
</protein>
<gene>
    <name evidence="1" type="ORF">SAMN05444279_11137</name>
</gene>
<sequence>MKAFLAAVATMAVVTAAAPFVLTQMGLSSAERGAAVRLD</sequence>
<accession>A0A1M4XAC8</accession>
<evidence type="ECO:0000313" key="2">
    <source>
        <dbReference type="Proteomes" id="UP000325134"/>
    </source>
</evidence>
<keyword evidence="2" id="KW-1185">Reference proteome</keyword>